<dbReference type="InterPro" id="IPR016181">
    <property type="entry name" value="Acyl_CoA_acyltransferase"/>
</dbReference>
<name>A0A8K0JTV8_9TREE</name>
<dbReference type="PANTHER" id="PTHR42791">
    <property type="entry name" value="GNAT FAMILY ACETYLTRANSFERASE"/>
    <property type="match status" value="1"/>
</dbReference>
<dbReference type="CDD" id="cd04301">
    <property type="entry name" value="NAT_SF"/>
    <property type="match status" value="1"/>
</dbReference>
<evidence type="ECO:0000313" key="1">
    <source>
        <dbReference type="EMBL" id="KAG7562691.1"/>
    </source>
</evidence>
<protein>
    <recommendedName>
        <fullName evidence="3">N-acetyltransferase domain-containing protein</fullName>
    </recommendedName>
</protein>
<dbReference type="SUPFAM" id="SSF55729">
    <property type="entry name" value="Acyl-CoA N-acyltransferases (Nat)"/>
    <property type="match status" value="1"/>
</dbReference>
<dbReference type="EMBL" id="JABELV010000027">
    <property type="protein sequence ID" value="KAG7562691.1"/>
    <property type="molecule type" value="Genomic_DNA"/>
</dbReference>
<organism evidence="1 2">
    <name type="scientific">Filobasidium floriforme</name>
    <dbReference type="NCBI Taxonomy" id="5210"/>
    <lineage>
        <taxon>Eukaryota</taxon>
        <taxon>Fungi</taxon>
        <taxon>Dikarya</taxon>
        <taxon>Basidiomycota</taxon>
        <taxon>Agaricomycotina</taxon>
        <taxon>Tremellomycetes</taxon>
        <taxon>Filobasidiales</taxon>
        <taxon>Filobasidiaceae</taxon>
        <taxon>Filobasidium</taxon>
    </lineage>
</organism>
<proteinExistence type="predicted"/>
<gene>
    <name evidence="1" type="ORF">FFLO_01851</name>
</gene>
<accession>A0A8K0JTV8</accession>
<evidence type="ECO:0008006" key="3">
    <source>
        <dbReference type="Google" id="ProtNLM"/>
    </source>
</evidence>
<dbReference type="AlphaFoldDB" id="A0A8K0JTV8"/>
<reference evidence="1" key="1">
    <citation type="submission" date="2020-04" db="EMBL/GenBank/DDBJ databases">
        <title>Analysis of mating type loci in Filobasidium floriforme.</title>
        <authorList>
            <person name="Nowrousian M."/>
        </authorList>
    </citation>
    <scope>NUCLEOTIDE SEQUENCE</scope>
    <source>
        <strain evidence="1">CBS 6242</strain>
    </source>
</reference>
<evidence type="ECO:0000313" key="2">
    <source>
        <dbReference type="Proteomes" id="UP000812966"/>
    </source>
</evidence>
<dbReference type="Gene3D" id="3.40.630.30">
    <property type="match status" value="1"/>
</dbReference>
<comment type="caution">
    <text evidence="1">The sequence shown here is derived from an EMBL/GenBank/DDBJ whole genome shotgun (WGS) entry which is preliminary data.</text>
</comment>
<dbReference type="Proteomes" id="UP000812966">
    <property type="component" value="Unassembled WGS sequence"/>
</dbReference>
<sequence length="289" mass="33323">MTRQMISEGPQDRYLARKADEEDLDAMVELFNGFHQCKLFQLLYPGVKDASELSSTHRHVLLQWYKSPVRRLEVIVDQATDKVIAFCSWALDDSLDMPLKEKYYRGPGANTEAIDAFLDKIEHYDELLCQFPDFIYIDWIIISEEHRNKGVLSLLLAWGWRWAVQMKRYIILDSIEETTKLWEDRGFINLTGTKSQWSLNTLEKDENDPDSTAAKDIPFGPDTVGTAETGQTQLQPMIADLEKLGQSLGKSKFEGRNVHGDWSWNDLRSFKLAFHGSVEYRIKPAEPDV</sequence>
<dbReference type="InterPro" id="IPR052523">
    <property type="entry name" value="Trichothecene_AcTrans"/>
</dbReference>
<keyword evidence="2" id="KW-1185">Reference proteome</keyword>
<dbReference type="PANTHER" id="PTHR42791:SF17">
    <property type="entry name" value="ACETYLTRANSFERASE, GNAT FAMILY FAMILY (AFU_ORTHOLOGUE AFUA_8G05690)"/>
    <property type="match status" value="1"/>
</dbReference>